<dbReference type="EMBL" id="JAOTPO010000018">
    <property type="protein sequence ID" value="MDE5415592.1"/>
    <property type="molecule type" value="Genomic_DNA"/>
</dbReference>
<organism evidence="1 2">
    <name type="scientific">Alkalihalobacterium chitinilyticum</name>
    <dbReference type="NCBI Taxonomy" id="2980103"/>
    <lineage>
        <taxon>Bacteria</taxon>
        <taxon>Bacillati</taxon>
        <taxon>Bacillota</taxon>
        <taxon>Bacilli</taxon>
        <taxon>Bacillales</taxon>
        <taxon>Bacillaceae</taxon>
        <taxon>Alkalihalobacterium</taxon>
    </lineage>
</organism>
<evidence type="ECO:0000313" key="1">
    <source>
        <dbReference type="EMBL" id="MDE5415592.1"/>
    </source>
</evidence>
<sequence>MENTEYYLNHLLGVLVTKPNFNTLLECYEGLKSELRDNEVLDHQINSLDAAFKQAVEHWKFAN</sequence>
<protein>
    <submittedName>
        <fullName evidence="1">Uncharacterized protein</fullName>
    </submittedName>
</protein>
<evidence type="ECO:0000313" key="2">
    <source>
        <dbReference type="Proteomes" id="UP001148125"/>
    </source>
</evidence>
<name>A0ABT5VJW0_9BACI</name>
<dbReference type="Proteomes" id="UP001148125">
    <property type="component" value="Unassembled WGS sequence"/>
</dbReference>
<comment type="caution">
    <text evidence="1">The sequence shown here is derived from an EMBL/GenBank/DDBJ whole genome shotgun (WGS) entry which is preliminary data.</text>
</comment>
<gene>
    <name evidence="1" type="ORF">N7Z68_19785</name>
</gene>
<proteinExistence type="predicted"/>
<keyword evidence="2" id="KW-1185">Reference proteome</keyword>
<reference evidence="1" key="1">
    <citation type="submission" date="2024-05" db="EMBL/GenBank/DDBJ databases">
        <title>Alkalihalobacillus sp. strain MEB203 novel alkaliphilic bacterium from Lonar Lake, India.</title>
        <authorList>
            <person name="Joshi A."/>
            <person name="Thite S."/>
            <person name="Mengade P."/>
        </authorList>
    </citation>
    <scope>NUCLEOTIDE SEQUENCE</scope>
    <source>
        <strain evidence="1">MEB 203</strain>
    </source>
</reference>
<accession>A0ABT5VJW0</accession>
<dbReference type="RefSeq" id="WP_275120195.1">
    <property type="nucleotide sequence ID" value="NZ_JAOTPO010000018.1"/>
</dbReference>